<organism evidence="1">
    <name type="scientific">Cucumis melo</name>
    <name type="common">Muskmelon</name>
    <dbReference type="NCBI Taxonomy" id="3656"/>
    <lineage>
        <taxon>Eukaryota</taxon>
        <taxon>Viridiplantae</taxon>
        <taxon>Streptophyta</taxon>
        <taxon>Embryophyta</taxon>
        <taxon>Tracheophyta</taxon>
        <taxon>Spermatophyta</taxon>
        <taxon>Magnoliopsida</taxon>
        <taxon>eudicotyledons</taxon>
        <taxon>Gunneridae</taxon>
        <taxon>Pentapetalae</taxon>
        <taxon>rosids</taxon>
        <taxon>fabids</taxon>
        <taxon>Cucurbitales</taxon>
        <taxon>Cucurbitaceae</taxon>
        <taxon>Benincaseae</taxon>
        <taxon>Cucumis</taxon>
    </lineage>
</organism>
<dbReference type="Gramene" id="MELO3C032177.2.1">
    <property type="protein sequence ID" value="MELO3C032177.2.1"/>
    <property type="gene ID" value="MELO3C032177.2"/>
</dbReference>
<proteinExistence type="predicted"/>
<name>A0A9I9EDA5_CUCME</name>
<accession>A0A9I9EDA5</accession>
<protein>
    <submittedName>
        <fullName evidence="1">Uncharacterized protein</fullName>
    </submittedName>
</protein>
<dbReference type="AlphaFoldDB" id="A0A9I9EDA5"/>
<dbReference type="EnsemblPlants" id="MELO3C032177.2.1">
    <property type="protein sequence ID" value="MELO3C032177.2.1"/>
    <property type="gene ID" value="MELO3C032177.2"/>
</dbReference>
<evidence type="ECO:0000313" key="1">
    <source>
        <dbReference type="EnsemblPlants" id="MELO3C032177.2.1"/>
    </source>
</evidence>
<reference evidence="1" key="1">
    <citation type="submission" date="2023-03" db="UniProtKB">
        <authorList>
            <consortium name="EnsemblPlants"/>
        </authorList>
    </citation>
    <scope>IDENTIFICATION</scope>
</reference>
<sequence>MYFKNPVISLPNVPSNYITNSAAFSARSLTHYNEKNNGKQILVCEYCKKQWHTKDHCWELHSRLPRDNKRSSTSNRTQGAAMLRRLPAPLNQLALLLAKPTPYSKRHC</sequence>